<protein>
    <recommendedName>
        <fullName evidence="4">Lipocalin-like domain-containing protein</fullName>
    </recommendedName>
</protein>
<dbReference type="RefSeq" id="WP_169530372.1">
    <property type="nucleotide sequence ID" value="NZ_JABBGH010000001.1"/>
</dbReference>
<evidence type="ECO:0000256" key="1">
    <source>
        <dbReference type="SAM" id="SignalP"/>
    </source>
</evidence>
<evidence type="ECO:0000313" key="2">
    <source>
        <dbReference type="EMBL" id="NML65118.1"/>
    </source>
</evidence>
<dbReference type="EMBL" id="JABBGH010000001">
    <property type="protein sequence ID" value="NML65118.1"/>
    <property type="molecule type" value="Genomic_DNA"/>
</dbReference>
<reference evidence="2 3" key="1">
    <citation type="submission" date="2020-04" db="EMBL/GenBank/DDBJ databases">
        <title>Hymenobacter polaris sp. nov., isolated from Arctic soil.</title>
        <authorList>
            <person name="Dahal R.H."/>
        </authorList>
    </citation>
    <scope>NUCLEOTIDE SEQUENCE [LARGE SCALE GENOMIC DNA]</scope>
    <source>
        <strain evidence="2 3">RP-2-7</strain>
    </source>
</reference>
<gene>
    <name evidence="2" type="ORF">HHL22_07850</name>
</gene>
<feature type="signal peptide" evidence="1">
    <location>
        <begin position="1"/>
        <end position="31"/>
    </location>
</feature>
<comment type="caution">
    <text evidence="2">The sequence shown here is derived from an EMBL/GenBank/DDBJ whole genome shotgun (WGS) entry which is preliminary data.</text>
</comment>
<keyword evidence="1" id="KW-0732">Signal</keyword>
<dbReference type="AlphaFoldDB" id="A0A7Y0AD12"/>
<keyword evidence="3" id="KW-1185">Reference proteome</keyword>
<accession>A0A7Y0AD12</accession>
<dbReference type="Proteomes" id="UP000559626">
    <property type="component" value="Unassembled WGS sequence"/>
</dbReference>
<proteinExistence type="predicted"/>
<evidence type="ECO:0008006" key="4">
    <source>
        <dbReference type="Google" id="ProtNLM"/>
    </source>
</evidence>
<feature type="chain" id="PRO_5031514983" description="Lipocalin-like domain-containing protein" evidence="1">
    <location>
        <begin position="32"/>
        <end position="151"/>
    </location>
</feature>
<sequence length="151" mass="16153">MSTLLHGPRLRIAGLSGSLFFAALLSACGQAAPRTAAPSPSSPPAAAVKAAPGLLGRWKSTTDPLSELEITPTLYTEKYQGKSVAVSTYQLTTKCGCAGEKPLVYKTPTILTTRNRQDGDCYCYLIEQLTPTTLRLANYGEGGFHAFKRLK</sequence>
<evidence type="ECO:0000313" key="3">
    <source>
        <dbReference type="Proteomes" id="UP000559626"/>
    </source>
</evidence>
<organism evidence="2 3">
    <name type="scientific">Hymenobacter polaris</name>
    <dbReference type="NCBI Taxonomy" id="2682546"/>
    <lineage>
        <taxon>Bacteria</taxon>
        <taxon>Pseudomonadati</taxon>
        <taxon>Bacteroidota</taxon>
        <taxon>Cytophagia</taxon>
        <taxon>Cytophagales</taxon>
        <taxon>Hymenobacteraceae</taxon>
        <taxon>Hymenobacter</taxon>
    </lineage>
</organism>
<name>A0A7Y0AD12_9BACT</name>